<dbReference type="InterPro" id="IPR027463">
    <property type="entry name" value="AcrB_DN_DC_subdom"/>
</dbReference>
<evidence type="ECO:0000256" key="1">
    <source>
        <dbReference type="ARBA" id="ARBA00004429"/>
    </source>
</evidence>
<feature type="transmembrane region" description="Helical" evidence="9">
    <location>
        <begin position="1005"/>
        <end position="1027"/>
    </location>
</feature>
<keyword evidence="6 9" id="KW-0812">Transmembrane</keyword>
<dbReference type="PANTHER" id="PTHR32063:SF9">
    <property type="entry name" value="SIMILAR TO MULTIDRUG RESISTANCE PROTEIN MEXB"/>
    <property type="match status" value="1"/>
</dbReference>
<dbReference type="EMBL" id="BMWX01000002">
    <property type="protein sequence ID" value="GGZ21078.1"/>
    <property type="molecule type" value="Genomic_DNA"/>
</dbReference>
<dbReference type="GO" id="GO:0015562">
    <property type="term" value="F:efflux transmembrane transporter activity"/>
    <property type="evidence" value="ECO:0007669"/>
    <property type="project" value="InterPro"/>
</dbReference>
<dbReference type="InterPro" id="IPR001036">
    <property type="entry name" value="Acrflvin-R"/>
</dbReference>
<evidence type="ECO:0000256" key="2">
    <source>
        <dbReference type="ARBA" id="ARBA00010942"/>
    </source>
</evidence>
<keyword evidence="8 9" id="KW-0472">Membrane</keyword>
<evidence type="ECO:0000256" key="7">
    <source>
        <dbReference type="ARBA" id="ARBA00022989"/>
    </source>
</evidence>
<dbReference type="AlphaFoldDB" id="A0A918UMS6"/>
<feature type="transmembrane region" description="Helical" evidence="9">
    <location>
        <begin position="437"/>
        <end position="457"/>
    </location>
</feature>
<protein>
    <submittedName>
        <fullName evidence="10">Multidrug transporter AcrB</fullName>
    </submittedName>
</protein>
<keyword evidence="7 9" id="KW-1133">Transmembrane helix</keyword>
<dbReference type="PANTHER" id="PTHR32063">
    <property type="match status" value="1"/>
</dbReference>
<dbReference type="PRINTS" id="PR00702">
    <property type="entry name" value="ACRIFLAVINRP"/>
</dbReference>
<dbReference type="Gene3D" id="3.30.70.1430">
    <property type="entry name" value="Multidrug efflux transporter AcrB pore domain"/>
    <property type="match status" value="2"/>
</dbReference>
<dbReference type="InterPro" id="IPR004764">
    <property type="entry name" value="MdtF-like"/>
</dbReference>
<feature type="transmembrane region" description="Helical" evidence="9">
    <location>
        <begin position="925"/>
        <end position="949"/>
    </location>
</feature>
<dbReference type="SUPFAM" id="SSF82693">
    <property type="entry name" value="Multidrug efflux transporter AcrB pore domain, PN1, PN2, PC1 and PC2 subdomains"/>
    <property type="match status" value="4"/>
</dbReference>
<comment type="subcellular location">
    <subcellularLocation>
        <location evidence="1">Cell inner membrane</location>
        <topology evidence="1">Multi-pass membrane protein</topology>
    </subcellularLocation>
</comment>
<evidence type="ECO:0000313" key="11">
    <source>
        <dbReference type="Proteomes" id="UP000619457"/>
    </source>
</evidence>
<dbReference type="SUPFAM" id="SSF82714">
    <property type="entry name" value="Multidrug efflux transporter AcrB TolC docking domain, DN and DC subdomains"/>
    <property type="match status" value="2"/>
</dbReference>
<dbReference type="Gene3D" id="3.30.2090.10">
    <property type="entry name" value="Multidrug efflux transporter AcrB TolC docking domain, DN and DC subdomains"/>
    <property type="match status" value="2"/>
</dbReference>
<reference evidence="10" key="2">
    <citation type="submission" date="2020-09" db="EMBL/GenBank/DDBJ databases">
        <authorList>
            <person name="Sun Q."/>
            <person name="Kim S."/>
        </authorList>
    </citation>
    <scope>NUCLEOTIDE SEQUENCE</scope>
    <source>
        <strain evidence="10">KCTC 12368</strain>
    </source>
</reference>
<comment type="caution">
    <text evidence="10">The sequence shown here is derived from an EMBL/GenBank/DDBJ whole genome shotgun (WGS) entry which is preliminary data.</text>
</comment>
<evidence type="ECO:0000256" key="8">
    <source>
        <dbReference type="ARBA" id="ARBA00023136"/>
    </source>
</evidence>
<feature type="transmembrane region" description="Helical" evidence="9">
    <location>
        <begin position="538"/>
        <end position="556"/>
    </location>
</feature>
<accession>A0A918UMS6</accession>
<feature type="transmembrane region" description="Helical" evidence="9">
    <location>
        <begin position="970"/>
        <end position="993"/>
    </location>
</feature>
<evidence type="ECO:0000256" key="9">
    <source>
        <dbReference type="SAM" id="Phobius"/>
    </source>
</evidence>
<dbReference type="SUPFAM" id="SSF82866">
    <property type="entry name" value="Multidrug efflux transporter AcrB transmembrane domain"/>
    <property type="match status" value="2"/>
</dbReference>
<reference evidence="10" key="1">
    <citation type="journal article" date="2014" name="Int. J. Syst. Evol. Microbiol.">
        <title>Complete genome sequence of Corynebacterium casei LMG S-19264T (=DSM 44701T), isolated from a smear-ripened cheese.</title>
        <authorList>
            <consortium name="US DOE Joint Genome Institute (JGI-PGF)"/>
            <person name="Walter F."/>
            <person name="Albersmeier A."/>
            <person name="Kalinowski J."/>
            <person name="Ruckert C."/>
        </authorList>
    </citation>
    <scope>NUCLEOTIDE SEQUENCE</scope>
    <source>
        <strain evidence="10">KCTC 12368</strain>
    </source>
</reference>
<dbReference type="FunFam" id="1.20.1640.10:FF:000001">
    <property type="entry name" value="Efflux pump membrane transporter"/>
    <property type="match status" value="1"/>
</dbReference>
<feature type="transmembrane region" description="Helical" evidence="9">
    <location>
        <begin position="364"/>
        <end position="384"/>
    </location>
</feature>
<dbReference type="Pfam" id="PF00873">
    <property type="entry name" value="ACR_tran"/>
    <property type="match status" value="1"/>
</dbReference>
<evidence type="ECO:0000313" key="10">
    <source>
        <dbReference type="EMBL" id="GGZ21078.1"/>
    </source>
</evidence>
<proteinExistence type="inferred from homology"/>
<feature type="transmembrane region" description="Helical" evidence="9">
    <location>
        <begin position="868"/>
        <end position="887"/>
    </location>
</feature>
<dbReference type="RefSeq" id="WP_018472248.1">
    <property type="nucleotide sequence ID" value="NZ_BMWX01000002.1"/>
</dbReference>
<keyword evidence="4" id="KW-1003">Cell membrane</keyword>
<evidence type="ECO:0000256" key="4">
    <source>
        <dbReference type="ARBA" id="ARBA00022475"/>
    </source>
</evidence>
<dbReference type="GO" id="GO:0005886">
    <property type="term" value="C:plasma membrane"/>
    <property type="evidence" value="ECO:0007669"/>
    <property type="project" value="UniProtKB-SubCell"/>
</dbReference>
<feature type="transmembrane region" description="Helical" evidence="9">
    <location>
        <begin position="338"/>
        <end position="357"/>
    </location>
</feature>
<dbReference type="GO" id="GO:0009636">
    <property type="term" value="P:response to toxic substance"/>
    <property type="evidence" value="ECO:0007669"/>
    <property type="project" value="UniProtKB-ARBA"/>
</dbReference>
<dbReference type="FunFam" id="3.30.70.1430:FF:000001">
    <property type="entry name" value="Efflux pump membrane transporter"/>
    <property type="match status" value="1"/>
</dbReference>
<evidence type="ECO:0000256" key="5">
    <source>
        <dbReference type="ARBA" id="ARBA00022519"/>
    </source>
</evidence>
<comment type="similarity">
    <text evidence="2">Belongs to the resistance-nodulation-cell division (RND) (TC 2.A.6) family.</text>
</comment>
<feature type="transmembrane region" description="Helical" evidence="9">
    <location>
        <begin position="894"/>
        <end position="913"/>
    </location>
</feature>
<dbReference type="NCBIfam" id="TIGR00915">
    <property type="entry name" value="2A0602"/>
    <property type="match status" value="1"/>
</dbReference>
<gene>
    <name evidence="10" type="ORF">GCM10007049_12140</name>
</gene>
<dbReference type="Gene3D" id="1.20.1640.10">
    <property type="entry name" value="Multidrug efflux transporter AcrB transmembrane domain"/>
    <property type="match status" value="2"/>
</dbReference>
<feature type="transmembrane region" description="Helical" evidence="9">
    <location>
        <begin position="390"/>
        <end position="416"/>
    </location>
</feature>
<keyword evidence="5" id="KW-0997">Cell inner membrane</keyword>
<name>A0A918UMS6_9BACT</name>
<dbReference type="GO" id="GO:0042910">
    <property type="term" value="F:xenobiotic transmembrane transporter activity"/>
    <property type="evidence" value="ECO:0007669"/>
    <property type="project" value="TreeGrafter"/>
</dbReference>
<feature type="transmembrane region" description="Helical" evidence="9">
    <location>
        <begin position="469"/>
        <end position="496"/>
    </location>
</feature>
<evidence type="ECO:0000256" key="6">
    <source>
        <dbReference type="ARBA" id="ARBA00022692"/>
    </source>
</evidence>
<dbReference type="Proteomes" id="UP000619457">
    <property type="component" value="Unassembled WGS sequence"/>
</dbReference>
<sequence length="1044" mass="113391">MIKTFIDRPVLSTVITIFMVLLGVLGIYSLPVTQYPDIAPPTVQIQANYTGASAETVLESVIIPIEEEVNGVENMTYINSSADNTGAATITVYFEQGVDPDIATVNVQNRVARATPLLPEEVNKRGVVTQKQQTSALMFITFYSTVEDFDDVYIQNYMNINIIPPIKRISGVGDAKAFGIKDYAMRIWLDPAKLTNYGLVPSDVIAAINEQSQQATPGQIGQNSGKAFQYVINYSGKYSEAEQYKNIVVKVGEDGEILRVADVAEVELSAFSFTTTGKLDGHPAVSMAIYQTPGSNAQKIIEEVKAQLIASRGQMPAGIDYDINYDTNEFLTASMEEVIKTLFEAFILVFIVVFIFLQDFRSTLIPAIAVPVSIIGTFFFLNVFGFSINLLTLFALILAIGIVVDDAIVVVEAVHANMEKKPGKDIKDVTNEAMESIFSALISITLVMIAVFIPVTFISGPTGVFYKQFGVTLAIAIVLSAINALTLSPMLCALLLKPHVEDGKTTVIKRFYAHFNVAFAKLTERYGRAVAMIINQKWIALLLIAGAVAAILWANATTPTGFVPNEDRKIIFSNVELPPGSSMDRTYQVMEQLNAIVSPIPGVDKVTYMAGFSLINGAGSNYGLAFIQLTDWEERKGDDELGVVALTRKMFAVSQEISDAKVLFFNPPSIPGYGISSGFEMQVLDQSGGTAEQLASATQEYMAALTARPEVQYSQSSFNTNYPQYDLRINVDLAKQKGVSINDIFASLSGYVGGIYAADFTKFGKQYKVMVQAAADARDDMAKLNSIYVRTKDGEMSPINEFIHLEKISGPQSVQRFNLFSSAMVSGAPASGYSTGDAINAVREVAADHLPAGMDIDFSGLTREEISAGSQTVIIFIISLIFVYLLLSAQYESYVLPLAIMFTLPLGVSGAYISQKIAGLENNIFFQIALIMLIGLLAKNAILIVEFALQERQKGNSIVQAAVLGAKERLRPILMTSFAFVLGVMPLVMASGVGANGNRSLATGAAFGLLVGTIFGLLVIPVLFVIFQSLQEKIKPIKLLPKDE</sequence>
<organism evidence="10 11">
    <name type="scientific">Echinicola pacifica</name>
    <dbReference type="NCBI Taxonomy" id="346377"/>
    <lineage>
        <taxon>Bacteria</taxon>
        <taxon>Pseudomonadati</taxon>
        <taxon>Bacteroidota</taxon>
        <taxon>Cytophagia</taxon>
        <taxon>Cytophagales</taxon>
        <taxon>Cyclobacteriaceae</taxon>
        <taxon>Echinicola</taxon>
    </lineage>
</organism>
<keyword evidence="11" id="KW-1185">Reference proteome</keyword>
<dbReference type="Gene3D" id="3.30.70.1320">
    <property type="entry name" value="Multidrug efflux transporter AcrB pore domain like"/>
    <property type="match status" value="1"/>
</dbReference>
<dbReference type="Gene3D" id="3.30.70.1440">
    <property type="entry name" value="Multidrug efflux transporter AcrB pore domain"/>
    <property type="match status" value="1"/>
</dbReference>
<evidence type="ECO:0000256" key="3">
    <source>
        <dbReference type="ARBA" id="ARBA00022448"/>
    </source>
</evidence>
<feature type="transmembrane region" description="Helical" evidence="9">
    <location>
        <begin position="9"/>
        <end position="30"/>
    </location>
</feature>
<keyword evidence="3" id="KW-0813">Transport</keyword>